<dbReference type="AlphaFoldDB" id="A0A7R9L765"/>
<dbReference type="NCBIfam" id="TIGR00418">
    <property type="entry name" value="thrS"/>
    <property type="match status" value="1"/>
</dbReference>
<protein>
    <recommendedName>
        <fullName evidence="3">threonine--tRNA ligase</fullName>
        <ecNumber evidence="3">6.1.1.3</ecNumber>
    </recommendedName>
    <alternativeName>
        <fullName evidence="15">Threonyl-tRNA synthetase</fullName>
    </alternativeName>
</protein>
<dbReference type="SUPFAM" id="SSF55681">
    <property type="entry name" value="Class II aaRS and biotin synthetases"/>
    <property type="match status" value="1"/>
</dbReference>
<keyword evidence="10" id="KW-0862">Zinc</keyword>
<dbReference type="InterPro" id="IPR006195">
    <property type="entry name" value="aa-tRNA-synth_II"/>
</dbReference>
<keyword evidence="6" id="KW-0820">tRNA-binding</keyword>
<keyword evidence="4" id="KW-0963">Cytoplasm</keyword>
<evidence type="ECO:0000256" key="6">
    <source>
        <dbReference type="ARBA" id="ARBA00022555"/>
    </source>
</evidence>
<dbReference type="InterPro" id="IPR036787">
    <property type="entry name" value="T_IF-3_N_sf"/>
</dbReference>
<sequence length="820" mass="93113">MPIITLPNGDQKSFDQAVSVMEVAQSIGPGLAKNTVAGKVNGRLVDASDLITEDSTLQIITPKDQDGVEIIRHSCAHLVGHAVKQLFPEAKMVIGPVIEEGFYYDIWMPRPFTLDDMAAIEARMKKLIDQDYDVIKKMTPRDDVIAEFTARGEDYKLRLIADMPEETQMGLYYHQDYLDMCRGPHVPNTKFLKSFKLTKISGAYWRGDAKNEQLQRIYGTAWADKKELAAYIKRIEEAEKRDHRKIGKALDLFHMQEEAPGMVFWHANGWTIYQVLEQYMRKVQQDNGYQEIKTPQIVDFTLWEKSGHAANYAENMFTTHSESRNYAVKPMNCPCHVQVFNQGLKSYRDLPIRLAEFGSCHRNEPSGSLHGIMRVRGFTQDDAHIFCTTEQIGKEVADFIKLTLDVYKDFGFEEVQMKLSTRPEKRVGADELWDVAEKSLADALDAANLKWEEQPGEGAFYGPKIEFSLKDCLGRIWQCGTIQCDFNLPLRLDASYVTEDNDRDHPVMLHRAILGSFERFIGILIEHYAGFMPPWLAPIQTCVMNITDSQAEACEQVVAKLKENGIRAISDLRNEKIGFKIRERTLERIPYLLVLGDREVEEGTVNVRTRSGKNLGTMSIDAFIDLVKAAVAERGRKIKQPDRNQQQGAKSNRPALNDEIKAKDVRLVAADGEQKGIVSLAEALRAAEEVDLDLVEIVANAEPPVCKIMDFNKHLFDLKQKQKDAKKKQHQVQVKEIKLRPGTDVGDYNVKLRAILKFLEEGNKVKITLRFRGREMAHQQLGLAQLQKIEADVAEFGIVEQAPKMEGRQMGMLLGPKKKK</sequence>
<dbReference type="EMBL" id="OC914826">
    <property type="protein sequence ID" value="CAD7636215.1"/>
    <property type="molecule type" value="Genomic_DNA"/>
</dbReference>
<feature type="domain" description="Aminoacyl-transfer RNA synthetases class-II family profile" evidence="18">
    <location>
        <begin position="242"/>
        <end position="533"/>
    </location>
</feature>
<keyword evidence="9" id="KW-0547">Nucleotide-binding</keyword>
<dbReference type="Pfam" id="PF00587">
    <property type="entry name" value="tRNA-synt_2b"/>
    <property type="match status" value="1"/>
</dbReference>
<keyword evidence="7" id="KW-0436">Ligase</keyword>
<comment type="similarity">
    <text evidence="1">Belongs to the IF-3 family.</text>
</comment>
<dbReference type="GO" id="GO:0046872">
    <property type="term" value="F:metal ion binding"/>
    <property type="evidence" value="ECO:0007669"/>
    <property type="project" value="UniProtKB-KW"/>
</dbReference>
<evidence type="ECO:0000259" key="19">
    <source>
        <dbReference type="PROSITE" id="PS51880"/>
    </source>
</evidence>
<dbReference type="PANTHER" id="PTHR11451:SF44">
    <property type="entry name" value="THREONINE--TRNA LIGASE, CHLOROPLASTIC_MITOCHONDRIAL 2"/>
    <property type="match status" value="1"/>
</dbReference>
<dbReference type="FunFam" id="3.30.110.10:FF:000001">
    <property type="entry name" value="Translation initiation factor IF-3"/>
    <property type="match status" value="1"/>
</dbReference>
<dbReference type="OrthoDB" id="5423599at2759"/>
<evidence type="ECO:0000256" key="16">
    <source>
        <dbReference type="ARBA" id="ARBA00049515"/>
    </source>
</evidence>
<dbReference type="PROSITE" id="PS51880">
    <property type="entry name" value="TGS"/>
    <property type="match status" value="1"/>
</dbReference>
<dbReference type="Pfam" id="PF00707">
    <property type="entry name" value="IF3_C"/>
    <property type="match status" value="1"/>
</dbReference>
<comment type="catalytic activity">
    <reaction evidence="16">
        <text>tRNA(Thr) + L-threonine + ATP = L-threonyl-tRNA(Thr) + AMP + diphosphate + H(+)</text>
        <dbReference type="Rhea" id="RHEA:24624"/>
        <dbReference type="Rhea" id="RHEA-COMP:9670"/>
        <dbReference type="Rhea" id="RHEA-COMP:9704"/>
        <dbReference type="ChEBI" id="CHEBI:15378"/>
        <dbReference type="ChEBI" id="CHEBI:30616"/>
        <dbReference type="ChEBI" id="CHEBI:33019"/>
        <dbReference type="ChEBI" id="CHEBI:57926"/>
        <dbReference type="ChEBI" id="CHEBI:78442"/>
        <dbReference type="ChEBI" id="CHEBI:78534"/>
        <dbReference type="ChEBI" id="CHEBI:456215"/>
        <dbReference type="EC" id="6.1.1.3"/>
    </reaction>
</comment>
<dbReference type="InterPro" id="IPR001288">
    <property type="entry name" value="Translation_initiation_fac_3"/>
</dbReference>
<dbReference type="Pfam" id="PF02824">
    <property type="entry name" value="TGS"/>
    <property type="match status" value="1"/>
</dbReference>
<keyword evidence="5" id="KW-0396">Initiation factor</keyword>
<dbReference type="CDD" id="cd00860">
    <property type="entry name" value="ThrRS_anticodon"/>
    <property type="match status" value="1"/>
</dbReference>
<evidence type="ECO:0000256" key="10">
    <source>
        <dbReference type="ARBA" id="ARBA00022833"/>
    </source>
</evidence>
<comment type="similarity">
    <text evidence="2">Belongs to the class-II aminoacyl-tRNA synthetase family.</text>
</comment>
<dbReference type="SMART" id="SM00863">
    <property type="entry name" value="tRNA_SAD"/>
    <property type="match status" value="1"/>
</dbReference>
<dbReference type="FunFam" id="3.30.930.10:FF:000002">
    <property type="entry name" value="Threonine--tRNA ligase"/>
    <property type="match status" value="1"/>
</dbReference>
<dbReference type="SUPFAM" id="SSF52954">
    <property type="entry name" value="Class II aaRS ABD-related"/>
    <property type="match status" value="1"/>
</dbReference>
<dbReference type="SUPFAM" id="SSF55200">
    <property type="entry name" value="Translation initiation factor IF3, C-terminal domain"/>
    <property type="match status" value="1"/>
</dbReference>
<dbReference type="Pfam" id="PF05198">
    <property type="entry name" value="IF3_N"/>
    <property type="match status" value="1"/>
</dbReference>
<keyword evidence="21" id="KW-1185">Reference proteome</keyword>
<dbReference type="InterPro" id="IPR036788">
    <property type="entry name" value="T_IF-3_C_sf"/>
</dbReference>
<proteinExistence type="inferred from homology"/>
<dbReference type="Gene3D" id="3.30.980.10">
    <property type="entry name" value="Threonyl-trna Synthetase, Chain A, domain 2"/>
    <property type="match status" value="1"/>
</dbReference>
<dbReference type="HAMAP" id="MF_00184">
    <property type="entry name" value="Thr_tRNA_synth"/>
    <property type="match status" value="1"/>
</dbReference>
<dbReference type="PRINTS" id="PR01047">
    <property type="entry name" value="TRNASYNTHTHR"/>
</dbReference>
<dbReference type="Gene3D" id="3.30.110.10">
    <property type="entry name" value="Translation initiation factor 3 (IF-3), C-terminal domain"/>
    <property type="match status" value="1"/>
</dbReference>
<evidence type="ECO:0000256" key="1">
    <source>
        <dbReference type="ARBA" id="ARBA00005439"/>
    </source>
</evidence>
<dbReference type="GO" id="GO:0006435">
    <property type="term" value="P:threonyl-tRNA aminoacylation"/>
    <property type="evidence" value="ECO:0007669"/>
    <property type="project" value="InterPro"/>
</dbReference>
<dbReference type="InterPro" id="IPR036621">
    <property type="entry name" value="Anticodon-bd_dom_sf"/>
</dbReference>
<dbReference type="InterPro" id="IPR018163">
    <property type="entry name" value="Thr/Ala-tRNA-synth_IIc_edit"/>
</dbReference>
<dbReference type="GO" id="GO:0005524">
    <property type="term" value="F:ATP binding"/>
    <property type="evidence" value="ECO:0007669"/>
    <property type="project" value="UniProtKB-KW"/>
</dbReference>
<evidence type="ECO:0000256" key="8">
    <source>
        <dbReference type="ARBA" id="ARBA00022723"/>
    </source>
</evidence>
<dbReference type="CDD" id="cd00771">
    <property type="entry name" value="ThrRS_core"/>
    <property type="match status" value="1"/>
</dbReference>
<evidence type="ECO:0000256" key="7">
    <source>
        <dbReference type="ARBA" id="ARBA00022598"/>
    </source>
</evidence>
<dbReference type="FunFam" id="3.40.50.800:FF:000001">
    <property type="entry name" value="Threonine--tRNA ligase"/>
    <property type="match status" value="1"/>
</dbReference>
<dbReference type="GO" id="GO:0000049">
    <property type="term" value="F:tRNA binding"/>
    <property type="evidence" value="ECO:0007669"/>
    <property type="project" value="UniProtKB-KW"/>
</dbReference>
<dbReference type="Pfam" id="PF03129">
    <property type="entry name" value="HGTP_anticodon"/>
    <property type="match status" value="1"/>
</dbReference>
<keyword evidence="14" id="KW-0030">Aminoacyl-tRNA synthetase</keyword>
<dbReference type="Gene3D" id="3.30.930.10">
    <property type="entry name" value="Bira Bifunctional Protein, Domain 2"/>
    <property type="match status" value="1"/>
</dbReference>
<keyword evidence="11" id="KW-0067">ATP-binding</keyword>
<dbReference type="FunFam" id="3.10.20.80:FF:000001">
    <property type="entry name" value="Translation initiation factor IF-3"/>
    <property type="match status" value="1"/>
</dbReference>
<evidence type="ECO:0000256" key="9">
    <source>
        <dbReference type="ARBA" id="ARBA00022741"/>
    </source>
</evidence>
<evidence type="ECO:0000256" key="4">
    <source>
        <dbReference type="ARBA" id="ARBA00022490"/>
    </source>
</evidence>
<evidence type="ECO:0000256" key="2">
    <source>
        <dbReference type="ARBA" id="ARBA00008226"/>
    </source>
</evidence>
<dbReference type="InterPro" id="IPR047246">
    <property type="entry name" value="ThrRS_anticodon"/>
</dbReference>
<name>A0A7R9L765_9ACAR</name>
<dbReference type="Pfam" id="PF07973">
    <property type="entry name" value="tRNA_SAD"/>
    <property type="match status" value="1"/>
</dbReference>
<gene>
    <name evidence="20" type="ORF">ONB1V03_LOCUS66</name>
</gene>
<evidence type="ECO:0000313" key="21">
    <source>
        <dbReference type="Proteomes" id="UP000728032"/>
    </source>
</evidence>
<dbReference type="InterPro" id="IPR004095">
    <property type="entry name" value="TGS"/>
</dbReference>
<dbReference type="InterPro" id="IPR004154">
    <property type="entry name" value="Anticodon-bd"/>
</dbReference>
<feature type="region of interest" description="Disordered" evidence="17">
    <location>
        <begin position="636"/>
        <end position="656"/>
    </location>
</feature>
<dbReference type="GO" id="GO:0005829">
    <property type="term" value="C:cytosol"/>
    <property type="evidence" value="ECO:0007669"/>
    <property type="project" value="TreeGrafter"/>
</dbReference>
<keyword evidence="13" id="KW-0648">Protein biosynthesis</keyword>
<dbReference type="InterPro" id="IPR012675">
    <property type="entry name" value="Beta-grasp_dom_sf"/>
</dbReference>
<evidence type="ECO:0000256" key="17">
    <source>
        <dbReference type="SAM" id="MobiDB-lite"/>
    </source>
</evidence>
<evidence type="ECO:0000256" key="5">
    <source>
        <dbReference type="ARBA" id="ARBA00022540"/>
    </source>
</evidence>
<dbReference type="HAMAP" id="MF_00080">
    <property type="entry name" value="IF_3"/>
    <property type="match status" value="1"/>
</dbReference>
<dbReference type="InterPro" id="IPR002314">
    <property type="entry name" value="aa-tRNA-synt_IIb"/>
</dbReference>
<dbReference type="SUPFAM" id="SSF81271">
    <property type="entry name" value="TGS-like"/>
    <property type="match status" value="1"/>
</dbReference>
<evidence type="ECO:0000256" key="11">
    <source>
        <dbReference type="ARBA" id="ARBA00022840"/>
    </source>
</evidence>
<evidence type="ECO:0000256" key="14">
    <source>
        <dbReference type="ARBA" id="ARBA00023146"/>
    </source>
</evidence>
<dbReference type="PROSITE" id="PS50862">
    <property type="entry name" value="AA_TRNA_LIGASE_II"/>
    <property type="match status" value="1"/>
</dbReference>
<dbReference type="Proteomes" id="UP000728032">
    <property type="component" value="Unassembled WGS sequence"/>
</dbReference>
<dbReference type="InterPro" id="IPR012676">
    <property type="entry name" value="TGS-like"/>
</dbReference>
<evidence type="ECO:0000256" key="3">
    <source>
        <dbReference type="ARBA" id="ARBA00013163"/>
    </source>
</evidence>
<dbReference type="InterPro" id="IPR033728">
    <property type="entry name" value="ThrRS_core"/>
</dbReference>
<feature type="domain" description="TGS" evidence="19">
    <location>
        <begin position="1"/>
        <end position="61"/>
    </location>
</feature>
<dbReference type="FunFam" id="3.10.20.30:FF:000005">
    <property type="entry name" value="Threonine--tRNA ligase"/>
    <property type="match status" value="1"/>
</dbReference>
<dbReference type="Gene3D" id="3.10.20.80">
    <property type="entry name" value="Translation initiation factor 3 (IF-3), N-terminal domain"/>
    <property type="match status" value="1"/>
</dbReference>
<reference evidence="20" key="1">
    <citation type="submission" date="2020-11" db="EMBL/GenBank/DDBJ databases">
        <authorList>
            <person name="Tran Van P."/>
        </authorList>
    </citation>
    <scope>NUCLEOTIDE SEQUENCE</scope>
</reference>
<keyword evidence="8" id="KW-0479">Metal-binding</keyword>
<accession>A0A7R9L765</accession>
<dbReference type="Gene3D" id="3.40.50.800">
    <property type="entry name" value="Anticodon-binding domain"/>
    <property type="match status" value="1"/>
</dbReference>
<evidence type="ECO:0000313" key="20">
    <source>
        <dbReference type="EMBL" id="CAD7636215.1"/>
    </source>
</evidence>
<dbReference type="PANTHER" id="PTHR11451">
    <property type="entry name" value="THREONINE-TRNA LIGASE"/>
    <property type="match status" value="1"/>
</dbReference>
<evidence type="ECO:0000256" key="12">
    <source>
        <dbReference type="ARBA" id="ARBA00022884"/>
    </source>
</evidence>
<dbReference type="EMBL" id="CAJPVJ010000001">
    <property type="protein sequence ID" value="CAG2155810.1"/>
    <property type="molecule type" value="Genomic_DNA"/>
</dbReference>
<evidence type="ECO:0000259" key="18">
    <source>
        <dbReference type="PROSITE" id="PS50862"/>
    </source>
</evidence>
<dbReference type="CDD" id="cd01667">
    <property type="entry name" value="TGS_ThrRS"/>
    <property type="match status" value="1"/>
</dbReference>
<dbReference type="Gene3D" id="3.30.54.20">
    <property type="match status" value="1"/>
</dbReference>
<dbReference type="SUPFAM" id="SSF55186">
    <property type="entry name" value="ThrRS/AlaRS common domain"/>
    <property type="match status" value="1"/>
</dbReference>
<dbReference type="SUPFAM" id="SSF54364">
    <property type="entry name" value="Translation initiation factor IF3, N-terminal domain"/>
    <property type="match status" value="1"/>
</dbReference>
<evidence type="ECO:0000256" key="13">
    <source>
        <dbReference type="ARBA" id="ARBA00022917"/>
    </source>
</evidence>
<dbReference type="Gene3D" id="3.10.20.30">
    <property type="match status" value="1"/>
</dbReference>
<dbReference type="FunFam" id="3.30.980.10:FF:000005">
    <property type="entry name" value="Threonyl-tRNA synthetase, mitochondrial"/>
    <property type="match status" value="1"/>
</dbReference>
<dbReference type="InterPro" id="IPR045864">
    <property type="entry name" value="aa-tRNA-synth_II/BPL/LPL"/>
</dbReference>
<dbReference type="GO" id="GO:0003743">
    <property type="term" value="F:translation initiation factor activity"/>
    <property type="evidence" value="ECO:0007669"/>
    <property type="project" value="UniProtKB-KW"/>
</dbReference>
<dbReference type="EC" id="6.1.1.3" evidence="3"/>
<organism evidence="20">
    <name type="scientific">Oppiella nova</name>
    <dbReference type="NCBI Taxonomy" id="334625"/>
    <lineage>
        <taxon>Eukaryota</taxon>
        <taxon>Metazoa</taxon>
        <taxon>Ecdysozoa</taxon>
        <taxon>Arthropoda</taxon>
        <taxon>Chelicerata</taxon>
        <taxon>Arachnida</taxon>
        <taxon>Acari</taxon>
        <taxon>Acariformes</taxon>
        <taxon>Sarcoptiformes</taxon>
        <taxon>Oribatida</taxon>
        <taxon>Brachypylina</taxon>
        <taxon>Oppioidea</taxon>
        <taxon>Oppiidae</taxon>
        <taxon>Oppiella</taxon>
    </lineage>
</organism>
<dbReference type="InterPro" id="IPR012947">
    <property type="entry name" value="tRNA_SAD"/>
</dbReference>
<dbReference type="GO" id="GO:0004829">
    <property type="term" value="F:threonine-tRNA ligase activity"/>
    <property type="evidence" value="ECO:0007669"/>
    <property type="project" value="UniProtKB-EC"/>
</dbReference>
<dbReference type="InterPro" id="IPR019814">
    <property type="entry name" value="Translation_initiation_fac_3_N"/>
</dbReference>
<evidence type="ECO:0000256" key="15">
    <source>
        <dbReference type="ARBA" id="ARBA00031900"/>
    </source>
</evidence>
<dbReference type="InterPro" id="IPR002320">
    <property type="entry name" value="Thr-tRNA-ligase_IIa"/>
</dbReference>
<dbReference type="FunFam" id="3.30.54.20:FF:000002">
    <property type="entry name" value="Threonine--tRNA ligase"/>
    <property type="match status" value="1"/>
</dbReference>
<dbReference type="NCBIfam" id="TIGR00168">
    <property type="entry name" value="infC"/>
    <property type="match status" value="1"/>
</dbReference>
<dbReference type="InterPro" id="IPR019815">
    <property type="entry name" value="Translation_initiation_fac_3_C"/>
</dbReference>
<keyword evidence="12" id="KW-0694">RNA-binding</keyword>